<dbReference type="PIRSF" id="PIRSF001296">
    <property type="entry name" value="K_ATPase_KdpC"/>
    <property type="match status" value="1"/>
</dbReference>
<keyword evidence="4 11" id="KW-0812">Transmembrane</keyword>
<evidence type="ECO:0000256" key="9">
    <source>
        <dbReference type="ARBA" id="ARBA00023065"/>
    </source>
</evidence>
<proteinExistence type="inferred from homology"/>
<keyword evidence="1 11" id="KW-0813">Transport</keyword>
<keyword evidence="6 11" id="KW-0067">ATP-binding</keyword>
<evidence type="ECO:0000313" key="13">
    <source>
        <dbReference type="Proteomes" id="UP000294829"/>
    </source>
</evidence>
<evidence type="ECO:0000256" key="7">
    <source>
        <dbReference type="ARBA" id="ARBA00022958"/>
    </source>
</evidence>
<reference evidence="12 13" key="1">
    <citation type="submission" date="2019-03" db="EMBL/GenBank/DDBJ databases">
        <title>Sapientia aquatica gen. nov., sp. nov., isolated from a crater lake.</title>
        <authorList>
            <person name="Felfoldi T."/>
            <person name="Szabo A."/>
            <person name="Toth E."/>
            <person name="Schumann P."/>
            <person name="Keki Z."/>
            <person name="Marialigeti K."/>
            <person name="Mathe I."/>
        </authorList>
    </citation>
    <scope>NUCLEOTIDE SEQUENCE [LARGE SCALE GENOMIC DNA]</scope>
    <source>
        <strain evidence="12 13">SA-152</strain>
    </source>
</reference>
<evidence type="ECO:0000256" key="8">
    <source>
        <dbReference type="ARBA" id="ARBA00022989"/>
    </source>
</evidence>
<dbReference type="PANTHER" id="PTHR30042">
    <property type="entry name" value="POTASSIUM-TRANSPORTING ATPASE C CHAIN"/>
    <property type="match status" value="1"/>
</dbReference>
<comment type="subcellular location">
    <subcellularLocation>
        <location evidence="11">Cell membrane</location>
        <topology evidence="11">Single-pass membrane protein</topology>
    </subcellularLocation>
</comment>
<comment type="similarity">
    <text evidence="11">Belongs to the KdpC family.</text>
</comment>
<keyword evidence="3 11" id="KW-0633">Potassium transport</keyword>
<dbReference type="GO" id="GO:0008556">
    <property type="term" value="F:P-type potassium transmembrane transporter activity"/>
    <property type="evidence" value="ECO:0007669"/>
    <property type="project" value="InterPro"/>
</dbReference>
<organism evidence="12 13">
    <name type="scientific">Sapientia aquatica</name>
    <dbReference type="NCBI Taxonomy" id="1549640"/>
    <lineage>
        <taxon>Bacteria</taxon>
        <taxon>Pseudomonadati</taxon>
        <taxon>Pseudomonadota</taxon>
        <taxon>Betaproteobacteria</taxon>
        <taxon>Burkholderiales</taxon>
        <taxon>Oxalobacteraceae</taxon>
        <taxon>Sapientia</taxon>
    </lineage>
</organism>
<dbReference type="EMBL" id="SMYL01000001">
    <property type="protein sequence ID" value="TDK68693.1"/>
    <property type="molecule type" value="Genomic_DNA"/>
</dbReference>
<keyword evidence="9 11" id="KW-0406">Ion transport</keyword>
<evidence type="ECO:0000256" key="4">
    <source>
        <dbReference type="ARBA" id="ARBA00022692"/>
    </source>
</evidence>
<comment type="function">
    <text evidence="11">Part of the high-affinity ATP-driven potassium transport (or Kdp) system, which catalyzes the hydrolysis of ATP coupled with the electrogenic transport of potassium into the cytoplasm. This subunit acts as a catalytic chaperone that increases the ATP-binding affinity of the ATP-hydrolyzing subunit KdpB by the formation of a transient KdpB/KdpC/ATP ternary complex.</text>
</comment>
<evidence type="ECO:0000256" key="6">
    <source>
        <dbReference type="ARBA" id="ARBA00022840"/>
    </source>
</evidence>
<keyword evidence="10 11" id="KW-0472">Membrane</keyword>
<comment type="subunit">
    <text evidence="11">The system is composed of three essential subunits: KdpA, KdpB and KdpC.</text>
</comment>
<keyword evidence="5 11" id="KW-0547">Nucleotide-binding</keyword>
<accession>A0A4R5W746</accession>
<dbReference type="AlphaFoldDB" id="A0A4R5W746"/>
<evidence type="ECO:0000256" key="2">
    <source>
        <dbReference type="ARBA" id="ARBA00022475"/>
    </source>
</evidence>
<dbReference type="NCBIfam" id="TIGR00681">
    <property type="entry name" value="kdpC"/>
    <property type="match status" value="1"/>
</dbReference>
<evidence type="ECO:0000256" key="5">
    <source>
        <dbReference type="ARBA" id="ARBA00022741"/>
    </source>
</evidence>
<dbReference type="InterPro" id="IPR003820">
    <property type="entry name" value="KdpC"/>
</dbReference>
<dbReference type="OrthoDB" id="9788285at2"/>
<keyword evidence="13" id="KW-1185">Reference proteome</keyword>
<name>A0A4R5W746_9BURK</name>
<evidence type="ECO:0000256" key="1">
    <source>
        <dbReference type="ARBA" id="ARBA00022448"/>
    </source>
</evidence>
<comment type="caution">
    <text evidence="12">The sequence shown here is derived from an EMBL/GenBank/DDBJ whole genome shotgun (WGS) entry which is preliminary data.</text>
</comment>
<dbReference type="GO" id="GO:0005886">
    <property type="term" value="C:plasma membrane"/>
    <property type="evidence" value="ECO:0007669"/>
    <property type="project" value="UniProtKB-SubCell"/>
</dbReference>
<dbReference type="RefSeq" id="WP_133325583.1">
    <property type="nucleotide sequence ID" value="NZ_SMYL01000001.1"/>
</dbReference>
<dbReference type="Proteomes" id="UP000294829">
    <property type="component" value="Unassembled WGS sequence"/>
</dbReference>
<evidence type="ECO:0000256" key="11">
    <source>
        <dbReference type="HAMAP-Rule" id="MF_00276"/>
    </source>
</evidence>
<keyword evidence="2 11" id="KW-1003">Cell membrane</keyword>
<dbReference type="GO" id="GO:0005524">
    <property type="term" value="F:ATP binding"/>
    <property type="evidence" value="ECO:0007669"/>
    <property type="project" value="UniProtKB-UniRule"/>
</dbReference>
<dbReference type="PANTHER" id="PTHR30042:SF2">
    <property type="entry name" value="POTASSIUM-TRANSPORTING ATPASE KDPC SUBUNIT"/>
    <property type="match status" value="1"/>
</dbReference>
<evidence type="ECO:0000313" key="12">
    <source>
        <dbReference type="EMBL" id="TDK68693.1"/>
    </source>
</evidence>
<sequence length="190" mass="20156">MKTLIRPALSLFILLSLITGLLYPLVTTAVGKVFFSNQADGSLIEKDHKLVGSTLIGQSFSGTNYFWGRPSATGPMPYNGVNSGGSNFGPSNPAQKAAVADRIKALQEADPENKLPIPVDLITASGSGLDPEISPAAAYYQVGRIAKARNLSPDTIKKLVADATSEPQWGILGEARVNVLKLNLALDQQH</sequence>
<keyword evidence="8 11" id="KW-1133">Transmembrane helix</keyword>
<dbReference type="HAMAP" id="MF_00276">
    <property type="entry name" value="KdpC"/>
    <property type="match status" value="1"/>
</dbReference>
<evidence type="ECO:0000256" key="10">
    <source>
        <dbReference type="ARBA" id="ARBA00023136"/>
    </source>
</evidence>
<dbReference type="Pfam" id="PF02669">
    <property type="entry name" value="KdpC"/>
    <property type="match status" value="1"/>
</dbReference>
<protein>
    <recommendedName>
        <fullName evidence="11">Potassium-transporting ATPase KdpC subunit</fullName>
    </recommendedName>
    <alternativeName>
        <fullName evidence="11">ATP phosphohydrolase [potassium-transporting] C chain</fullName>
    </alternativeName>
    <alternativeName>
        <fullName evidence="11">Potassium-binding and translocating subunit C</fullName>
    </alternativeName>
    <alternativeName>
        <fullName evidence="11">Potassium-translocating ATPase C chain</fullName>
    </alternativeName>
</protein>
<dbReference type="NCBIfam" id="NF001454">
    <property type="entry name" value="PRK00315.1"/>
    <property type="match status" value="1"/>
</dbReference>
<evidence type="ECO:0000256" key="3">
    <source>
        <dbReference type="ARBA" id="ARBA00022538"/>
    </source>
</evidence>
<gene>
    <name evidence="11 12" type="primary">kdpC</name>
    <name evidence="12" type="ORF">E2I14_03925</name>
</gene>
<keyword evidence="7 11" id="KW-0630">Potassium</keyword>